<gene>
    <name evidence="1" type="primary">traK</name>
    <name evidence="1" type="ORF">GAQ34_22295</name>
</gene>
<protein>
    <submittedName>
        <fullName evidence="1">Conjugative transposon protein TraK</fullName>
    </submittedName>
</protein>
<dbReference type="InterPro" id="IPR022276">
    <property type="entry name" value="Conjug_transposon_TraK"/>
</dbReference>
<dbReference type="RefSeq" id="WP_151874752.1">
    <property type="nucleotide sequence ID" value="NZ_WCUA01000097.1"/>
</dbReference>
<dbReference type="AlphaFoldDB" id="A0A7J5GQS7"/>
<dbReference type="EMBL" id="WCUA01000097">
    <property type="protein sequence ID" value="KAB4179797.1"/>
    <property type="molecule type" value="Genomic_DNA"/>
</dbReference>
<organism evidence="1 2">
    <name type="scientific">Bacteroides uniformis</name>
    <dbReference type="NCBI Taxonomy" id="820"/>
    <lineage>
        <taxon>Bacteria</taxon>
        <taxon>Pseudomonadati</taxon>
        <taxon>Bacteroidota</taxon>
        <taxon>Bacteroidia</taxon>
        <taxon>Bacteroidales</taxon>
        <taxon>Bacteroidaceae</taxon>
        <taxon>Bacteroides</taxon>
    </lineage>
</organism>
<sequence>LAFCFSLVKAERKKIYVLDNDVPVLVKQTGTEVNLEVECKSHINLFHTLFFTLPPDDEFIKYNMEKAMYLIDDSGLKQYNNLKEKGYFNTILASSATVTIMTDSIKVDMNNLSFEYYGIQRIERETSILKRQLVTTGKLRQIPRTENNPHGLIITDWKTILNKDLDYKVKKNF</sequence>
<proteinExistence type="predicted"/>
<accession>A0A7J5GQS7</accession>
<evidence type="ECO:0000313" key="1">
    <source>
        <dbReference type="EMBL" id="KAB4179797.1"/>
    </source>
</evidence>
<feature type="non-terminal residue" evidence="1">
    <location>
        <position position="1"/>
    </location>
</feature>
<comment type="caution">
    <text evidence="1">The sequence shown here is derived from an EMBL/GenBank/DDBJ whole genome shotgun (WGS) entry which is preliminary data.</text>
</comment>
<name>A0A7J5GQS7_BACUN</name>
<dbReference type="Proteomes" id="UP000442334">
    <property type="component" value="Unassembled WGS sequence"/>
</dbReference>
<dbReference type="NCBIfam" id="TIGR03781">
    <property type="entry name" value="Bac_Flav_CT_K"/>
    <property type="match status" value="1"/>
</dbReference>
<reference evidence="1 2" key="1">
    <citation type="journal article" date="2019" name="Nat. Med.">
        <title>A library of human gut bacterial isolates paired with longitudinal multiomics data enables mechanistic microbiome research.</title>
        <authorList>
            <person name="Poyet M."/>
            <person name="Groussin M."/>
            <person name="Gibbons S.M."/>
            <person name="Avila-Pacheco J."/>
            <person name="Jiang X."/>
            <person name="Kearney S.M."/>
            <person name="Perrotta A.R."/>
            <person name="Berdy B."/>
            <person name="Zhao S."/>
            <person name="Lieberman T.D."/>
            <person name="Swanson P.K."/>
            <person name="Smith M."/>
            <person name="Roesemann S."/>
            <person name="Alexander J.E."/>
            <person name="Rich S.A."/>
            <person name="Livny J."/>
            <person name="Vlamakis H."/>
            <person name="Clish C."/>
            <person name="Bullock K."/>
            <person name="Deik A."/>
            <person name="Scott J."/>
            <person name="Pierce K.A."/>
            <person name="Xavier R.J."/>
            <person name="Alm E.J."/>
        </authorList>
    </citation>
    <scope>NUCLEOTIDE SEQUENCE [LARGE SCALE GENOMIC DNA]</scope>
    <source>
        <strain evidence="1 2">BIOML-A21</strain>
    </source>
</reference>
<evidence type="ECO:0000313" key="2">
    <source>
        <dbReference type="Proteomes" id="UP000442334"/>
    </source>
</evidence>